<dbReference type="PROSITE" id="PS00107">
    <property type="entry name" value="PROTEIN_KINASE_ATP"/>
    <property type="match status" value="1"/>
</dbReference>
<evidence type="ECO:0000313" key="5">
    <source>
        <dbReference type="EMBL" id="KAG2491510.1"/>
    </source>
</evidence>
<feature type="compositionally biased region" description="Low complexity" evidence="2">
    <location>
        <begin position="722"/>
        <end position="734"/>
    </location>
</feature>
<feature type="region of interest" description="Disordered" evidence="2">
    <location>
        <begin position="692"/>
        <end position="740"/>
    </location>
</feature>
<accession>A0A835Y2S2</accession>
<evidence type="ECO:0000256" key="1">
    <source>
        <dbReference type="PROSITE-ProRule" id="PRU10141"/>
    </source>
</evidence>
<keyword evidence="3" id="KW-1133">Transmembrane helix</keyword>
<feature type="compositionally biased region" description="Low complexity" evidence="2">
    <location>
        <begin position="176"/>
        <end position="189"/>
    </location>
</feature>
<dbReference type="EMBL" id="JAEHOE010000052">
    <property type="protein sequence ID" value="KAG2491510.1"/>
    <property type="molecule type" value="Genomic_DNA"/>
</dbReference>
<reference evidence="5" key="1">
    <citation type="journal article" date="2020" name="bioRxiv">
        <title>Comparative genomics of Chlamydomonas.</title>
        <authorList>
            <person name="Craig R.J."/>
            <person name="Hasan A.R."/>
            <person name="Ness R.W."/>
            <person name="Keightley P.D."/>
        </authorList>
    </citation>
    <scope>NUCLEOTIDE SEQUENCE</scope>
    <source>
        <strain evidence="5">CCAP 11/70</strain>
    </source>
</reference>
<feature type="region of interest" description="Disordered" evidence="2">
    <location>
        <begin position="337"/>
        <end position="366"/>
    </location>
</feature>
<keyword evidence="6" id="KW-1185">Reference proteome</keyword>
<evidence type="ECO:0000313" key="6">
    <source>
        <dbReference type="Proteomes" id="UP000612055"/>
    </source>
</evidence>
<dbReference type="Pfam" id="PF07714">
    <property type="entry name" value="PK_Tyr_Ser-Thr"/>
    <property type="match status" value="1"/>
</dbReference>
<comment type="caution">
    <text evidence="5">The sequence shown here is derived from an EMBL/GenBank/DDBJ whole genome shotgun (WGS) entry which is preliminary data.</text>
</comment>
<dbReference type="Gene3D" id="1.10.510.10">
    <property type="entry name" value="Transferase(Phosphotransferase) domain 1"/>
    <property type="match status" value="1"/>
</dbReference>
<proteinExistence type="predicted"/>
<feature type="binding site" evidence="1">
    <location>
        <position position="460"/>
    </location>
    <ligand>
        <name>ATP</name>
        <dbReference type="ChEBI" id="CHEBI:30616"/>
    </ligand>
</feature>
<feature type="compositionally biased region" description="Low complexity" evidence="2">
    <location>
        <begin position="337"/>
        <end position="348"/>
    </location>
</feature>
<feature type="compositionally biased region" description="Low complexity" evidence="2">
    <location>
        <begin position="196"/>
        <end position="205"/>
    </location>
</feature>
<dbReference type="Pfam" id="PF00069">
    <property type="entry name" value="Pkinase"/>
    <property type="match status" value="1"/>
</dbReference>
<dbReference type="OrthoDB" id="536504at2759"/>
<keyword evidence="3" id="KW-0472">Membrane</keyword>
<dbReference type="GO" id="GO:0005524">
    <property type="term" value="F:ATP binding"/>
    <property type="evidence" value="ECO:0007669"/>
    <property type="project" value="UniProtKB-UniRule"/>
</dbReference>
<dbReference type="InterPro" id="IPR000719">
    <property type="entry name" value="Prot_kinase_dom"/>
</dbReference>
<dbReference type="InterPro" id="IPR051681">
    <property type="entry name" value="Ser/Thr_Kinases-Pseudokinases"/>
</dbReference>
<evidence type="ECO:0000259" key="4">
    <source>
        <dbReference type="PROSITE" id="PS50011"/>
    </source>
</evidence>
<keyword evidence="1" id="KW-0547">Nucleotide-binding</keyword>
<dbReference type="PANTHER" id="PTHR44329">
    <property type="entry name" value="SERINE/THREONINE-PROTEIN KINASE TNNI3K-RELATED"/>
    <property type="match status" value="1"/>
</dbReference>
<evidence type="ECO:0000256" key="2">
    <source>
        <dbReference type="SAM" id="MobiDB-lite"/>
    </source>
</evidence>
<feature type="compositionally biased region" description="Polar residues" evidence="2">
    <location>
        <begin position="275"/>
        <end position="305"/>
    </location>
</feature>
<dbReference type="Gene3D" id="3.30.200.20">
    <property type="entry name" value="Phosphorylase Kinase, domain 1"/>
    <property type="match status" value="1"/>
</dbReference>
<organism evidence="5 6">
    <name type="scientific">Edaphochlamys debaryana</name>
    <dbReference type="NCBI Taxonomy" id="47281"/>
    <lineage>
        <taxon>Eukaryota</taxon>
        <taxon>Viridiplantae</taxon>
        <taxon>Chlorophyta</taxon>
        <taxon>core chlorophytes</taxon>
        <taxon>Chlorophyceae</taxon>
        <taxon>CS clade</taxon>
        <taxon>Chlamydomonadales</taxon>
        <taxon>Chlamydomonadales incertae sedis</taxon>
        <taxon>Edaphochlamys</taxon>
    </lineage>
</organism>
<dbReference type="AlphaFoldDB" id="A0A835Y2S2"/>
<keyword evidence="1" id="KW-0067">ATP-binding</keyword>
<evidence type="ECO:0000256" key="3">
    <source>
        <dbReference type="SAM" id="Phobius"/>
    </source>
</evidence>
<feature type="region of interest" description="Disordered" evidence="2">
    <location>
        <begin position="260"/>
        <end position="325"/>
    </location>
</feature>
<dbReference type="InterPro" id="IPR017441">
    <property type="entry name" value="Protein_kinase_ATP_BS"/>
</dbReference>
<dbReference type="PROSITE" id="PS50011">
    <property type="entry name" value="PROTEIN_KINASE_DOM"/>
    <property type="match status" value="1"/>
</dbReference>
<gene>
    <name evidence="5" type="ORF">HYH03_010087</name>
</gene>
<dbReference type="InterPro" id="IPR011009">
    <property type="entry name" value="Kinase-like_dom_sf"/>
</dbReference>
<protein>
    <recommendedName>
        <fullName evidence="4">Protein kinase domain-containing protein</fullName>
    </recommendedName>
</protein>
<keyword evidence="3" id="KW-0812">Transmembrane</keyword>
<dbReference type="SUPFAM" id="SSF56112">
    <property type="entry name" value="Protein kinase-like (PK-like)"/>
    <property type="match status" value="1"/>
</dbReference>
<sequence>MLAVDVVSPSLPGTTGAFLRVVEASVVITVCPPAVVLVSLLSAAAALYPGSSGFDSLRVVPTRPNCRNTSVNADGSVIPVPQRCWQYSAKVANIKAQAADVDANGKTVYANYDYELQDVTGLCVVAITEECFYRLGPDTCLAQGLATYRAGPDWFMQFAQDVDAAPRPPPSAVALPSTQPASQAPAPDSGAPPPAAGTSAADSGTAGSGEPGSSGGGGGGNEGSSSSSLAWVAAPVAVGVVAVVLLAVVVLVWRRRRAAKASGGAGSCKPGDCEQVTTPSADGSLPASTAPSSGTPHSKRQASASDKQRSGTANGGTTGSGAARDPHMLLSTNLTALPSSSLASPTNLETRNASPVLTAGHMKSSPLPEVVMEQTPLRPGLALDVQLEMPESSTSGAAALDSEVTAAAEVLQTARNSARASAGRAAAKAPVVQLHPKVLGKGGFGRVYAGDMGGNPVAVKLITDDLDKLHPEDAAVVVRSFEQELEVLARCTHPCIVRVLAACAKPPRPCIVMERMEMSLERLLYGKPDTLLPLPVVVANPCVVKISDFCLSRLRHTLLRTLNPAAGTPAYLAPECFDVDIEGITHKADIYSWGVLVWEALAGMQPWLGLPAVNVALYVHTYKSRLPLPPVGTPGSVSDRWPPKLLRLLAECWDEDPQRRPAAAELVKRLLVLQEEHAMCSVLLSIPAAATASEDDGNDASGPEIELCLTDGSSQPAPPPARQQAAGPAAPEAAVGGSQG</sequence>
<feature type="domain" description="Protein kinase" evidence="4">
    <location>
        <begin position="433"/>
        <end position="672"/>
    </location>
</feature>
<feature type="transmembrane region" description="Helical" evidence="3">
    <location>
        <begin position="229"/>
        <end position="253"/>
    </location>
</feature>
<dbReference type="GO" id="GO:0004674">
    <property type="term" value="F:protein serine/threonine kinase activity"/>
    <property type="evidence" value="ECO:0007669"/>
    <property type="project" value="TreeGrafter"/>
</dbReference>
<feature type="compositionally biased region" description="Gly residues" evidence="2">
    <location>
        <begin position="206"/>
        <end position="222"/>
    </location>
</feature>
<dbReference type="Proteomes" id="UP000612055">
    <property type="component" value="Unassembled WGS sequence"/>
</dbReference>
<dbReference type="PANTHER" id="PTHR44329:SF214">
    <property type="entry name" value="PROTEIN KINASE DOMAIN-CONTAINING PROTEIN"/>
    <property type="match status" value="1"/>
</dbReference>
<dbReference type="InterPro" id="IPR001245">
    <property type="entry name" value="Ser-Thr/Tyr_kinase_cat_dom"/>
</dbReference>
<feature type="region of interest" description="Disordered" evidence="2">
    <location>
        <begin position="166"/>
        <end position="227"/>
    </location>
</feature>
<name>A0A835Y2S2_9CHLO</name>